<keyword evidence="5 11" id="KW-0812">Transmembrane</keyword>
<dbReference type="InterPro" id="IPR011701">
    <property type="entry name" value="MFS"/>
</dbReference>
<evidence type="ECO:0000256" key="9">
    <source>
        <dbReference type="ARBA" id="ARBA00042039"/>
    </source>
</evidence>
<keyword evidence="13" id="KW-1185">Reference proteome</keyword>
<feature type="transmembrane region" description="Helical" evidence="11">
    <location>
        <begin position="326"/>
        <end position="344"/>
    </location>
</feature>
<evidence type="ECO:0000256" key="2">
    <source>
        <dbReference type="ARBA" id="ARBA00009598"/>
    </source>
</evidence>
<evidence type="ECO:0000313" key="14">
    <source>
        <dbReference type="RefSeq" id="XP_025833811.1"/>
    </source>
</evidence>
<feature type="transmembrane region" description="Helical" evidence="11">
    <location>
        <begin position="40"/>
        <end position="56"/>
    </location>
</feature>
<evidence type="ECO:0000256" key="6">
    <source>
        <dbReference type="ARBA" id="ARBA00022989"/>
    </source>
</evidence>
<feature type="transmembrane region" description="Helical" evidence="11">
    <location>
        <begin position="295"/>
        <end position="319"/>
    </location>
</feature>
<feature type="domain" description="Major facilitator superfamily (MFS) profile" evidence="12">
    <location>
        <begin position="1"/>
        <end position="451"/>
    </location>
</feature>
<feature type="transmembrane region" description="Helical" evidence="11">
    <location>
        <begin position="394"/>
        <end position="419"/>
    </location>
</feature>
<evidence type="ECO:0000256" key="1">
    <source>
        <dbReference type="ARBA" id="ARBA00004141"/>
    </source>
</evidence>
<dbReference type="InterPro" id="IPR000849">
    <property type="entry name" value="Sugar_P_transporter"/>
</dbReference>
<feature type="region of interest" description="Disordered" evidence="10">
    <location>
        <begin position="196"/>
        <end position="225"/>
    </location>
</feature>
<evidence type="ECO:0000256" key="4">
    <source>
        <dbReference type="ARBA" id="ARBA00022597"/>
    </source>
</evidence>
<dbReference type="RefSeq" id="XP_025833811.1">
    <property type="nucleotide sequence ID" value="XM_025978026.1"/>
</dbReference>
<comment type="similarity">
    <text evidence="2">Belongs to the major facilitator superfamily. Organophosphate:Pi antiporter (OPA) (TC 2.A.1.4) family.</text>
</comment>
<dbReference type="InterPro" id="IPR020846">
    <property type="entry name" value="MFS_dom"/>
</dbReference>
<dbReference type="GeneID" id="108739272"/>
<dbReference type="OrthoDB" id="3639251at2759"/>
<reference evidence="14" key="1">
    <citation type="submission" date="2025-08" db="UniProtKB">
        <authorList>
            <consortium name="RefSeq"/>
        </authorList>
    </citation>
    <scope>IDENTIFICATION</scope>
    <source>
        <tissue evidence="14">Entire body</tissue>
    </source>
</reference>
<dbReference type="PANTHER" id="PTHR43184">
    <property type="entry name" value="MAJOR FACILITATOR SUPERFAMILY TRANSPORTER 16, ISOFORM B"/>
    <property type="match status" value="1"/>
</dbReference>
<evidence type="ECO:0000256" key="10">
    <source>
        <dbReference type="SAM" id="MobiDB-lite"/>
    </source>
</evidence>
<comment type="subcellular location">
    <subcellularLocation>
        <location evidence="1">Membrane</location>
        <topology evidence="1">Multi-pass membrane protein</topology>
    </subcellularLocation>
</comment>
<evidence type="ECO:0000256" key="8">
    <source>
        <dbReference type="ARBA" id="ARBA00041091"/>
    </source>
</evidence>
<dbReference type="PANTHER" id="PTHR43184:SF12">
    <property type="entry name" value="SUGAR PHOSPHATE EXCHANGER 3"/>
    <property type="match status" value="1"/>
</dbReference>
<protein>
    <recommendedName>
        <fullName evidence="8">Sugar phosphate exchanger 3</fullName>
    </recommendedName>
    <alternativeName>
        <fullName evidence="9">Solute carrier family 37 member 3</fullName>
    </alternativeName>
</protein>
<name>A0A7F5RCW1_AGRPL</name>
<sequence length="464" mass="50795">MNLILFICLFTNQLIQIYITYILDGSDAQASQLLGQLDSAFLFAYAAAMFVSGFVAERVNLRYFLAFGMLFSGTFSYLFGIAKTYNIHDLWYFIIVQGLAGIVQTTGWPGVVTVVGNWFGKSKRGLIFGIWNSHTSIGNILGSLVAGAYVEYDWSLSFIIPGLIMGVAGFIIFLFLVAHPSDVGCISPNNTDRKKYKRLKDQTTGGDTSPTSNSETEETESLIEEQEVQRRISERSYLLPNNQSRYGQQAIGFFGALKIPGVVEFSFSLFFAKLVSYTFLYWLPLYVHASTTMGAALSADLSTLFDVGGIAGAIAAGFLSDCTNMPAATCAVMLILAIPGMFVYQHFGTIHIGLNVVLLIIVGFLVNGPYALITTSVSAELGTHSSLEGNSKALATVTAIIDGTGSIGAAVGPLLAGYVQSQYSWHSVFIMLMLSDVFALVLLLRLVRRELSWLRQRRREERIE</sequence>
<dbReference type="Pfam" id="PF07690">
    <property type="entry name" value="MFS_1"/>
    <property type="match status" value="1"/>
</dbReference>
<evidence type="ECO:0000256" key="5">
    <source>
        <dbReference type="ARBA" id="ARBA00022692"/>
    </source>
</evidence>
<keyword evidence="4" id="KW-0762">Sugar transport</keyword>
<dbReference type="InterPro" id="IPR036259">
    <property type="entry name" value="MFS_trans_sf"/>
</dbReference>
<accession>A0A7F5RCW1</accession>
<feature type="transmembrane region" description="Helical" evidence="11">
    <location>
        <begin position="63"/>
        <end position="85"/>
    </location>
</feature>
<dbReference type="InParanoid" id="A0A7F5RCW1"/>
<feature type="transmembrane region" description="Helical" evidence="11">
    <location>
        <begin position="350"/>
        <end position="373"/>
    </location>
</feature>
<keyword evidence="6 11" id="KW-1133">Transmembrane helix</keyword>
<dbReference type="Proteomes" id="UP000192223">
    <property type="component" value="Unplaced"/>
</dbReference>
<feature type="transmembrane region" description="Helical" evidence="11">
    <location>
        <begin position="262"/>
        <end position="283"/>
    </location>
</feature>
<evidence type="ECO:0000313" key="13">
    <source>
        <dbReference type="Proteomes" id="UP000192223"/>
    </source>
</evidence>
<dbReference type="GO" id="GO:0016020">
    <property type="term" value="C:membrane"/>
    <property type="evidence" value="ECO:0007669"/>
    <property type="project" value="UniProtKB-SubCell"/>
</dbReference>
<keyword evidence="7 11" id="KW-0472">Membrane</keyword>
<feature type="compositionally biased region" description="Acidic residues" evidence="10">
    <location>
        <begin position="215"/>
        <end position="225"/>
    </location>
</feature>
<proteinExistence type="inferred from homology"/>
<evidence type="ECO:0000256" key="7">
    <source>
        <dbReference type="ARBA" id="ARBA00023136"/>
    </source>
</evidence>
<dbReference type="GO" id="GO:0022857">
    <property type="term" value="F:transmembrane transporter activity"/>
    <property type="evidence" value="ECO:0007669"/>
    <property type="project" value="InterPro"/>
</dbReference>
<feature type="transmembrane region" description="Helical" evidence="11">
    <location>
        <begin position="425"/>
        <end position="447"/>
    </location>
</feature>
<dbReference type="AlphaFoldDB" id="A0A7F5RCW1"/>
<dbReference type="SUPFAM" id="SSF103473">
    <property type="entry name" value="MFS general substrate transporter"/>
    <property type="match status" value="1"/>
</dbReference>
<dbReference type="FunCoup" id="A0A7F5RCW1">
    <property type="interactions" value="235"/>
</dbReference>
<evidence type="ECO:0000256" key="11">
    <source>
        <dbReference type="SAM" id="Phobius"/>
    </source>
</evidence>
<dbReference type="PIRSF" id="PIRSF002808">
    <property type="entry name" value="Hexose_phosphate_transp"/>
    <property type="match status" value="1"/>
</dbReference>
<feature type="transmembrane region" description="Helical" evidence="11">
    <location>
        <begin position="126"/>
        <end position="150"/>
    </location>
</feature>
<evidence type="ECO:0000259" key="12">
    <source>
        <dbReference type="PROSITE" id="PS50850"/>
    </source>
</evidence>
<keyword evidence="3" id="KW-0813">Transport</keyword>
<evidence type="ECO:0000256" key="3">
    <source>
        <dbReference type="ARBA" id="ARBA00022448"/>
    </source>
</evidence>
<dbReference type="KEGG" id="apln:108739272"/>
<gene>
    <name evidence="14" type="primary">LOC108739272</name>
</gene>
<dbReference type="CTD" id="37427"/>
<organism evidence="13 14">
    <name type="scientific">Agrilus planipennis</name>
    <name type="common">Emerald ash borer</name>
    <name type="synonym">Agrilus marcopoli</name>
    <dbReference type="NCBI Taxonomy" id="224129"/>
    <lineage>
        <taxon>Eukaryota</taxon>
        <taxon>Metazoa</taxon>
        <taxon>Ecdysozoa</taxon>
        <taxon>Arthropoda</taxon>
        <taxon>Hexapoda</taxon>
        <taxon>Insecta</taxon>
        <taxon>Pterygota</taxon>
        <taxon>Neoptera</taxon>
        <taxon>Endopterygota</taxon>
        <taxon>Coleoptera</taxon>
        <taxon>Polyphaga</taxon>
        <taxon>Elateriformia</taxon>
        <taxon>Buprestoidea</taxon>
        <taxon>Buprestidae</taxon>
        <taxon>Agrilinae</taxon>
        <taxon>Agrilus</taxon>
    </lineage>
</organism>
<feature type="transmembrane region" description="Helical" evidence="11">
    <location>
        <begin position="91"/>
        <end position="119"/>
    </location>
</feature>
<dbReference type="Gene3D" id="1.20.1250.20">
    <property type="entry name" value="MFS general substrate transporter like domains"/>
    <property type="match status" value="2"/>
</dbReference>
<feature type="transmembrane region" description="Helical" evidence="11">
    <location>
        <begin position="156"/>
        <end position="178"/>
    </location>
</feature>
<dbReference type="PROSITE" id="PS50850">
    <property type="entry name" value="MFS"/>
    <property type="match status" value="1"/>
</dbReference>